<dbReference type="Proteomes" id="UP000094784">
    <property type="component" value="Unassembled WGS sequence"/>
</dbReference>
<dbReference type="AlphaFoldDB" id="A0A1E4QYD8"/>
<proteinExistence type="predicted"/>
<protein>
    <submittedName>
        <fullName evidence="1">Uncharacterized protein</fullName>
    </submittedName>
</protein>
<organism evidence="1 2">
    <name type="scientific">Lysinibacillus fusiformis</name>
    <dbReference type="NCBI Taxonomy" id="28031"/>
    <lineage>
        <taxon>Bacteria</taxon>
        <taxon>Bacillati</taxon>
        <taxon>Bacillota</taxon>
        <taxon>Bacilli</taxon>
        <taxon>Bacillales</taxon>
        <taxon>Bacillaceae</taxon>
        <taxon>Lysinibacillus</taxon>
    </lineage>
</organism>
<sequence length="938" mass="108856">MSVKNRSFNVGRQSEQLMNEELFRLFESIRPLLLDALDGKDGPESETQGSLWLDQAKNELKTFNKERNQWDTIFNDKFRITGELLDEITPANPVKGQLWINQGMLWYFTGQTWQSVKAFDPSESEVYYSSFEDFLLLSPMQEQSNKVVDKDDEGNDISLVAKSQYLTPSLKTGRFYIDHIHKVDYEAMNQVALQYPSSITEESTPSWVHVNPGRLTEIRKRFIRIHKDLSSIDIQTERTEFYGYKRNSPFGHLLRPVVNNNETRGDYYVRPEGIMLTFNAIEKFDYILAITYEFSWIKTYGVLRKSNSREDEKDFYVGDFSGPVNVFLEGYDLENDLFYHNAESKTINIDREQLENDIEVSIMKTFKNEYGVIQKRSFSGEGIIRMRKDFTNPLVIVNGMAHHKAHGGISIDNEVVLVKNARKGMTYSIIELEYDDEKLLHEAGIVNQEDENGHAFIHIQDFPYAIPDTHGIILFVDGLLVKKEEIIRDYANNRITVNGLAVGQEFVLLHDKDHMLLFEESTGRAIGTGKFDESLLFMNGYLLCNDTAIVSLEPEEDFYDIAVYGEIKQFVSTVDGVTTRIYKEWNNFTKEWVECSQMIASQLDGICFSYENAITAVIINIPHTDEDEFDCYAYNFAHTIENPLVIKSKQWTEEEGTFIPVEEFFVPGTNTLQVYLNGVRLHSNREHPTIPGYKESDLGDGFYLPVPYEGLITYVLERPEKGATRACDRILLTKEHVMNIPNVYKCPIPLYPGWVTIYVNGIRMPHESYFILDNYTIKFKDNLTKLIGHESNFPTRTEIKGNDPSETVELPFIKEDLILIEVRQKYDKQEKTYTNYKPDNQEINVMEHNIPPNILEANDEILIYINGLFTGYKHNVDYRKDRAKGVITLLNDSYSRLINYDPLYKFLETDPKKMAKWELKYGRPYIPKIKNVVTLEWR</sequence>
<dbReference type="RefSeq" id="WP_069483468.1">
    <property type="nucleotide sequence ID" value="NZ_KV766183.1"/>
</dbReference>
<dbReference type="EMBL" id="MECQ01000008">
    <property type="protein sequence ID" value="ODV53222.1"/>
    <property type="molecule type" value="Genomic_DNA"/>
</dbReference>
<evidence type="ECO:0000313" key="1">
    <source>
        <dbReference type="EMBL" id="ODV53222.1"/>
    </source>
</evidence>
<comment type="caution">
    <text evidence="1">The sequence shown here is derived from an EMBL/GenBank/DDBJ whole genome shotgun (WGS) entry which is preliminary data.</text>
</comment>
<accession>A0A1E4QYD8</accession>
<reference evidence="1 2" key="1">
    <citation type="submission" date="2016-09" db="EMBL/GenBank/DDBJ databases">
        <title>Draft genome sequence of the soil isolate, Lysinibacillus fusiformis M5, a potential hypoxanthine producer.</title>
        <authorList>
            <person name="Gallegos-Monterrosa R."/>
            <person name="Maroti G."/>
            <person name="Balint B."/>
            <person name="Kovacs A.T."/>
        </authorList>
    </citation>
    <scope>NUCLEOTIDE SEQUENCE [LARGE SCALE GENOMIC DNA]</scope>
    <source>
        <strain evidence="1 2">M5</strain>
    </source>
</reference>
<gene>
    <name evidence="1" type="ORF">BG258_23250</name>
</gene>
<evidence type="ECO:0000313" key="2">
    <source>
        <dbReference type="Proteomes" id="UP000094784"/>
    </source>
</evidence>
<name>A0A1E4QYD8_9BACI</name>